<dbReference type="InterPro" id="IPR000182">
    <property type="entry name" value="GNAT_dom"/>
</dbReference>
<sequence>MTIREAMLTDIPEIMRIVAEVVPLMQAAGNRQWNNTYPNIEVFTKDIELKQLWIAEHNGRIAGVTAITTAPEPDYAQADIDINIPAVVTHRMAVSPRFQGLGIAVALLDHADEVARRNALTKARADTNTSNAAMQRLLIKAGYKNVGEISLAHKPGLSFYCYEKDIHQAV</sequence>
<dbReference type="CDD" id="cd04301">
    <property type="entry name" value="NAT_SF"/>
    <property type="match status" value="1"/>
</dbReference>
<reference evidence="4" key="1">
    <citation type="journal article" date="2019" name="Int. J. Syst. Evol. Microbiol.">
        <title>The Global Catalogue of Microorganisms (GCM) 10K type strain sequencing project: providing services to taxonomists for standard genome sequencing and annotation.</title>
        <authorList>
            <consortium name="The Broad Institute Genomics Platform"/>
            <consortium name="The Broad Institute Genome Sequencing Center for Infectious Disease"/>
            <person name="Wu L."/>
            <person name="Ma J."/>
        </authorList>
    </citation>
    <scope>NUCLEOTIDE SEQUENCE [LARGE SCALE GENOMIC DNA]</scope>
    <source>
        <strain evidence="4">JCM 18283</strain>
    </source>
</reference>
<keyword evidence="4" id="KW-1185">Reference proteome</keyword>
<protein>
    <submittedName>
        <fullName evidence="3">GNAT family N-acetyltransferase</fullName>
    </submittedName>
</protein>
<gene>
    <name evidence="3" type="ORF">GCM10023313_06600</name>
</gene>
<proteinExistence type="predicted"/>
<dbReference type="Pfam" id="PF00583">
    <property type="entry name" value="Acetyltransf_1"/>
    <property type="match status" value="1"/>
</dbReference>
<dbReference type="InterPro" id="IPR016181">
    <property type="entry name" value="Acyl_CoA_acyltransferase"/>
</dbReference>
<dbReference type="PANTHER" id="PTHR13947:SF37">
    <property type="entry name" value="LD18367P"/>
    <property type="match status" value="1"/>
</dbReference>
<dbReference type="PROSITE" id="PS51186">
    <property type="entry name" value="GNAT"/>
    <property type="match status" value="1"/>
</dbReference>
<accession>A0ABP9FKC4</accession>
<evidence type="ECO:0000313" key="4">
    <source>
        <dbReference type="Proteomes" id="UP001501436"/>
    </source>
</evidence>
<dbReference type="Gene3D" id="3.40.630.30">
    <property type="match status" value="1"/>
</dbReference>
<dbReference type="SUPFAM" id="SSF55729">
    <property type="entry name" value="Acyl-CoA N-acyltransferases (Nat)"/>
    <property type="match status" value="1"/>
</dbReference>
<organism evidence="3 4">
    <name type="scientific">Mucilaginibacter defluvii</name>
    <dbReference type="NCBI Taxonomy" id="1196019"/>
    <lineage>
        <taxon>Bacteria</taxon>
        <taxon>Pseudomonadati</taxon>
        <taxon>Bacteroidota</taxon>
        <taxon>Sphingobacteriia</taxon>
        <taxon>Sphingobacteriales</taxon>
        <taxon>Sphingobacteriaceae</taxon>
        <taxon>Mucilaginibacter</taxon>
    </lineage>
</organism>
<comment type="caution">
    <text evidence="3">The sequence shown here is derived from an EMBL/GenBank/DDBJ whole genome shotgun (WGS) entry which is preliminary data.</text>
</comment>
<feature type="domain" description="N-acetyltransferase" evidence="2">
    <location>
        <begin position="1"/>
        <end position="167"/>
    </location>
</feature>
<evidence type="ECO:0000259" key="2">
    <source>
        <dbReference type="PROSITE" id="PS51186"/>
    </source>
</evidence>
<dbReference type="PANTHER" id="PTHR13947">
    <property type="entry name" value="GNAT FAMILY N-ACETYLTRANSFERASE"/>
    <property type="match status" value="1"/>
</dbReference>
<evidence type="ECO:0000256" key="1">
    <source>
        <dbReference type="ARBA" id="ARBA00022679"/>
    </source>
</evidence>
<dbReference type="Proteomes" id="UP001501436">
    <property type="component" value="Unassembled WGS sequence"/>
</dbReference>
<name>A0ABP9FKC4_9SPHI</name>
<dbReference type="InterPro" id="IPR050769">
    <property type="entry name" value="NAT_camello-type"/>
</dbReference>
<dbReference type="RefSeq" id="WP_345329483.1">
    <property type="nucleotide sequence ID" value="NZ_BAABJI010000001.1"/>
</dbReference>
<evidence type="ECO:0000313" key="3">
    <source>
        <dbReference type="EMBL" id="GAA4906547.1"/>
    </source>
</evidence>
<keyword evidence="1" id="KW-0808">Transferase</keyword>
<dbReference type="EMBL" id="BAABJI010000001">
    <property type="protein sequence ID" value="GAA4906547.1"/>
    <property type="molecule type" value="Genomic_DNA"/>
</dbReference>